<protein>
    <recommendedName>
        <fullName evidence="1">HTH IS21-type domain-containing protein</fullName>
    </recommendedName>
</protein>
<dbReference type="Proteomes" id="UP000612362">
    <property type="component" value="Unassembled WGS sequence"/>
</dbReference>
<dbReference type="EMBL" id="BNJF01000003">
    <property type="protein sequence ID" value="GHO47276.1"/>
    <property type="molecule type" value="Genomic_DNA"/>
</dbReference>
<dbReference type="PANTHER" id="PTHR33498">
    <property type="entry name" value="TRANSPOSASE FOR INSERTION SEQUENCE ELEMENT IS1557"/>
    <property type="match status" value="1"/>
</dbReference>
<dbReference type="Pfam" id="PF01610">
    <property type="entry name" value="DDE_Tnp_ISL3"/>
    <property type="match status" value="1"/>
</dbReference>
<dbReference type="Pfam" id="PF13384">
    <property type="entry name" value="HTH_23"/>
    <property type="match status" value="2"/>
</dbReference>
<dbReference type="InterPro" id="IPR002560">
    <property type="entry name" value="Transposase_DDE"/>
</dbReference>
<sequence length="307" mass="35899">MERQRVARQANKQERFEQVKASLSHGISPKEIAQRLAMPVRTVYRWQKREVCPAHRPQRKLQTDKQERLEQARALRLRGLSHKEIAGRLAIGVRTVQRWLRQPDGTTNQPQRKRRSIFDPYAPYVLSRWQQGCRESRFIFQEIQKQGFKGSIRTVYRFIHTLRQGPVELPAPSVLDRVSVQEALWLIVRPFDDLELDERRNLLELCQTRSQLSMLHPLVQAFGQIVRKREGHRLEDWKQHVAESGISEVQRFVAGLERDQEAVLAGLTLVYSNGQVEGQVNKLKLLKRTMYGRAGFPLLRQRVLHAL</sequence>
<evidence type="ECO:0000313" key="2">
    <source>
        <dbReference type="EMBL" id="GHO47276.1"/>
    </source>
</evidence>
<evidence type="ECO:0000259" key="1">
    <source>
        <dbReference type="PROSITE" id="PS50531"/>
    </source>
</evidence>
<proteinExistence type="predicted"/>
<comment type="caution">
    <text evidence="2">The sequence shown here is derived from an EMBL/GenBank/DDBJ whole genome shotgun (WGS) entry which is preliminary data.</text>
</comment>
<organism evidence="2 3">
    <name type="scientific">Ktedonospora formicarum</name>
    <dbReference type="NCBI Taxonomy" id="2778364"/>
    <lineage>
        <taxon>Bacteria</taxon>
        <taxon>Bacillati</taxon>
        <taxon>Chloroflexota</taxon>
        <taxon>Ktedonobacteria</taxon>
        <taxon>Ktedonobacterales</taxon>
        <taxon>Ktedonobacteraceae</taxon>
        <taxon>Ktedonospora</taxon>
    </lineage>
</organism>
<gene>
    <name evidence="2" type="ORF">KSX_54390</name>
</gene>
<dbReference type="InterPro" id="IPR017894">
    <property type="entry name" value="HTH_IS21_transposase_type"/>
</dbReference>
<dbReference type="PROSITE" id="PS50531">
    <property type="entry name" value="HTH_IS21"/>
    <property type="match status" value="1"/>
</dbReference>
<dbReference type="InterPro" id="IPR047951">
    <property type="entry name" value="Transpos_ISL3"/>
</dbReference>
<name>A0A8J3MUT4_9CHLR</name>
<dbReference type="AlphaFoldDB" id="A0A8J3MUT4"/>
<keyword evidence="3" id="KW-1185">Reference proteome</keyword>
<reference evidence="2" key="1">
    <citation type="submission" date="2020-10" db="EMBL/GenBank/DDBJ databases">
        <title>Taxonomic study of unclassified bacteria belonging to the class Ktedonobacteria.</title>
        <authorList>
            <person name="Yabe S."/>
            <person name="Wang C.M."/>
            <person name="Zheng Y."/>
            <person name="Sakai Y."/>
            <person name="Cavaletti L."/>
            <person name="Monciardini P."/>
            <person name="Donadio S."/>
        </authorList>
    </citation>
    <scope>NUCLEOTIDE SEQUENCE</scope>
    <source>
        <strain evidence="2">SOSP1-1</strain>
    </source>
</reference>
<accession>A0A8J3MUT4</accession>
<evidence type="ECO:0000313" key="3">
    <source>
        <dbReference type="Proteomes" id="UP000612362"/>
    </source>
</evidence>
<feature type="domain" description="HTH IS21-type" evidence="1">
    <location>
        <begin position="67"/>
        <end position="129"/>
    </location>
</feature>
<dbReference type="PANTHER" id="PTHR33498:SF1">
    <property type="entry name" value="TRANSPOSASE FOR INSERTION SEQUENCE ELEMENT IS1557"/>
    <property type="match status" value="1"/>
</dbReference>